<proteinExistence type="predicted"/>
<gene>
    <name evidence="1" type="ORF">KI387_019981</name>
</gene>
<sequence>VWDLIKDFEAFSISSIPRKNNEAEDRLETIVAAFDVVESIKSDKSQPHIKV</sequence>
<evidence type="ECO:0000313" key="1">
    <source>
        <dbReference type="EMBL" id="KAH9318212.1"/>
    </source>
</evidence>
<dbReference type="Proteomes" id="UP000824469">
    <property type="component" value="Unassembled WGS sequence"/>
</dbReference>
<dbReference type="EMBL" id="JAHRHJ020000004">
    <property type="protein sequence ID" value="KAH9318212.1"/>
    <property type="molecule type" value="Genomic_DNA"/>
</dbReference>
<dbReference type="AlphaFoldDB" id="A0AA38G986"/>
<evidence type="ECO:0000313" key="2">
    <source>
        <dbReference type="Proteomes" id="UP000824469"/>
    </source>
</evidence>
<keyword evidence="2" id="KW-1185">Reference proteome</keyword>
<comment type="caution">
    <text evidence="1">The sequence shown here is derived from an EMBL/GenBank/DDBJ whole genome shotgun (WGS) entry which is preliminary data.</text>
</comment>
<name>A0AA38G986_TAXCH</name>
<accession>A0AA38G986</accession>
<reference evidence="1 2" key="1">
    <citation type="journal article" date="2021" name="Nat. Plants">
        <title>The Taxus genome provides insights into paclitaxel biosynthesis.</title>
        <authorList>
            <person name="Xiong X."/>
            <person name="Gou J."/>
            <person name="Liao Q."/>
            <person name="Li Y."/>
            <person name="Zhou Q."/>
            <person name="Bi G."/>
            <person name="Li C."/>
            <person name="Du R."/>
            <person name="Wang X."/>
            <person name="Sun T."/>
            <person name="Guo L."/>
            <person name="Liang H."/>
            <person name="Lu P."/>
            <person name="Wu Y."/>
            <person name="Zhang Z."/>
            <person name="Ro D.K."/>
            <person name="Shang Y."/>
            <person name="Huang S."/>
            <person name="Yan J."/>
        </authorList>
    </citation>
    <scope>NUCLEOTIDE SEQUENCE [LARGE SCALE GENOMIC DNA]</scope>
    <source>
        <strain evidence="1">Ta-2019</strain>
    </source>
</reference>
<protein>
    <submittedName>
        <fullName evidence="1">Uncharacterized protein</fullName>
    </submittedName>
</protein>
<feature type="non-terminal residue" evidence="1">
    <location>
        <position position="1"/>
    </location>
</feature>
<feature type="non-terminal residue" evidence="1">
    <location>
        <position position="51"/>
    </location>
</feature>
<organism evidence="1 2">
    <name type="scientific">Taxus chinensis</name>
    <name type="common">Chinese yew</name>
    <name type="synonym">Taxus wallichiana var. chinensis</name>
    <dbReference type="NCBI Taxonomy" id="29808"/>
    <lineage>
        <taxon>Eukaryota</taxon>
        <taxon>Viridiplantae</taxon>
        <taxon>Streptophyta</taxon>
        <taxon>Embryophyta</taxon>
        <taxon>Tracheophyta</taxon>
        <taxon>Spermatophyta</taxon>
        <taxon>Pinopsida</taxon>
        <taxon>Pinidae</taxon>
        <taxon>Conifers II</taxon>
        <taxon>Cupressales</taxon>
        <taxon>Taxaceae</taxon>
        <taxon>Taxus</taxon>
    </lineage>
</organism>